<gene>
    <name evidence="6" type="ORF">UCREL1_6711</name>
</gene>
<reference evidence="7" key="1">
    <citation type="journal article" date="2013" name="Genome Announc.">
        <title>Draft genome sequence of the grapevine dieback fungus Eutypa lata UCR-EL1.</title>
        <authorList>
            <person name="Blanco-Ulate B."/>
            <person name="Rolshausen P.E."/>
            <person name="Cantu D."/>
        </authorList>
    </citation>
    <scope>NUCLEOTIDE SEQUENCE [LARGE SCALE GENOMIC DNA]</scope>
    <source>
        <strain evidence="7">UCR-EL1</strain>
    </source>
</reference>
<dbReference type="Pfam" id="PF03226">
    <property type="entry name" value="Yippee-Mis18"/>
    <property type="match status" value="1"/>
</dbReference>
<dbReference type="PROSITE" id="PS51792">
    <property type="entry name" value="YIPPEE"/>
    <property type="match status" value="1"/>
</dbReference>
<keyword evidence="2" id="KW-0479">Metal-binding</keyword>
<protein>
    <submittedName>
        <fullName evidence="6">Putative yippee family protein</fullName>
    </submittedName>
</protein>
<proteinExistence type="inferred from homology"/>
<evidence type="ECO:0000256" key="3">
    <source>
        <dbReference type="ARBA" id="ARBA00022833"/>
    </source>
</evidence>
<feature type="domain" description="Yippee" evidence="5">
    <location>
        <begin position="117"/>
        <end position="240"/>
    </location>
</feature>
<feature type="region of interest" description="Disordered" evidence="4">
    <location>
        <begin position="256"/>
        <end position="277"/>
    </location>
</feature>
<evidence type="ECO:0000313" key="7">
    <source>
        <dbReference type="Proteomes" id="UP000012174"/>
    </source>
</evidence>
<dbReference type="eggNOG" id="KOG3399">
    <property type="taxonomic scope" value="Eukaryota"/>
</dbReference>
<organism evidence="6 7">
    <name type="scientific">Eutypa lata (strain UCR-EL1)</name>
    <name type="common">Grapevine dieback disease fungus</name>
    <name type="synonym">Eutypa armeniacae</name>
    <dbReference type="NCBI Taxonomy" id="1287681"/>
    <lineage>
        <taxon>Eukaryota</taxon>
        <taxon>Fungi</taxon>
        <taxon>Dikarya</taxon>
        <taxon>Ascomycota</taxon>
        <taxon>Pezizomycotina</taxon>
        <taxon>Sordariomycetes</taxon>
        <taxon>Xylariomycetidae</taxon>
        <taxon>Xylariales</taxon>
        <taxon>Diatrypaceae</taxon>
        <taxon>Eutypa</taxon>
    </lineage>
</organism>
<evidence type="ECO:0000313" key="6">
    <source>
        <dbReference type="EMBL" id="EMR66304.1"/>
    </source>
</evidence>
<dbReference type="InterPro" id="IPR034751">
    <property type="entry name" value="Yippee"/>
</dbReference>
<dbReference type="GO" id="GO:0046872">
    <property type="term" value="F:metal ion binding"/>
    <property type="evidence" value="ECO:0007669"/>
    <property type="project" value="UniProtKB-KW"/>
</dbReference>
<sequence length="313" mass="34303">MSGDATAVPPPATSSPRFPNYLLPTFAIPFRRRRQSSTTTTNITTTSYYGSSPTADAVPSLSSTPTSSALSSPVESPPTPSLFPLFRAAASTEEHSRRDSVEPLELDTTKLAQTQPDTIRCSTCAADFAFCSQIVSKGFTGRFGRAYLVSAPVLPYPRPPPRRFKGRLNTAATAPGDLTNIKVGQSETRLLVTGSHVVADITCAICYAKVGWKYVDAKEESQKYKVGKFILETQRCVDHRSWEDALPSELPEIEMRRKDPLKTAEDNGGGGPETIVFDSDDEEECDELFSGTWDPEVVAWRRSRKVNQRSARG</sequence>
<dbReference type="STRING" id="1287681.M7SIY6"/>
<comment type="similarity">
    <text evidence="1">Belongs to the yippee family.</text>
</comment>
<dbReference type="EMBL" id="KB706676">
    <property type="protein sequence ID" value="EMR66304.1"/>
    <property type="molecule type" value="Genomic_DNA"/>
</dbReference>
<name>M7SIY6_EUTLA</name>
<feature type="region of interest" description="Disordered" evidence="4">
    <location>
        <begin position="32"/>
        <end position="82"/>
    </location>
</feature>
<evidence type="ECO:0000256" key="4">
    <source>
        <dbReference type="SAM" id="MobiDB-lite"/>
    </source>
</evidence>
<feature type="compositionally biased region" description="Basic and acidic residues" evidence="4">
    <location>
        <begin position="256"/>
        <end position="265"/>
    </location>
</feature>
<evidence type="ECO:0000256" key="2">
    <source>
        <dbReference type="ARBA" id="ARBA00022723"/>
    </source>
</evidence>
<evidence type="ECO:0000256" key="1">
    <source>
        <dbReference type="ARBA" id="ARBA00005613"/>
    </source>
</evidence>
<dbReference type="InterPro" id="IPR039058">
    <property type="entry name" value="Yippee_fam"/>
</dbReference>
<evidence type="ECO:0000259" key="5">
    <source>
        <dbReference type="PROSITE" id="PS51792"/>
    </source>
</evidence>
<keyword evidence="7" id="KW-1185">Reference proteome</keyword>
<dbReference type="OrthoDB" id="6407410at2759"/>
<dbReference type="HOGENOM" id="CLU_043857_0_0_1"/>
<dbReference type="Proteomes" id="UP000012174">
    <property type="component" value="Unassembled WGS sequence"/>
</dbReference>
<dbReference type="InterPro" id="IPR004910">
    <property type="entry name" value="Yippee/Mis18/Cereblon"/>
</dbReference>
<keyword evidence="3" id="KW-0862">Zinc</keyword>
<dbReference type="AlphaFoldDB" id="M7SIY6"/>
<dbReference type="KEGG" id="ela:UCREL1_6711"/>
<feature type="compositionally biased region" description="Low complexity" evidence="4">
    <location>
        <begin position="36"/>
        <end position="74"/>
    </location>
</feature>
<dbReference type="OMA" id="YLRCARC"/>
<accession>M7SIY6</accession>
<dbReference type="PANTHER" id="PTHR13848">
    <property type="entry name" value="PROTEIN YIPPEE-LIKE CG15309-RELATED"/>
    <property type="match status" value="1"/>
</dbReference>